<feature type="domain" description="Integrator complex subunit 1 INTS2-binding" evidence="2">
    <location>
        <begin position="173"/>
        <end position="418"/>
    </location>
</feature>
<protein>
    <submittedName>
        <fullName evidence="3">Integrator complex subunit 1</fullName>
    </submittedName>
</protein>
<organism evidence="3">
    <name type="scientific">Aceria tosichella</name>
    <name type="common">wheat curl mite</name>
    <dbReference type="NCBI Taxonomy" id="561515"/>
    <lineage>
        <taxon>Eukaryota</taxon>
        <taxon>Metazoa</taxon>
        <taxon>Ecdysozoa</taxon>
        <taxon>Arthropoda</taxon>
        <taxon>Chelicerata</taxon>
        <taxon>Arachnida</taxon>
        <taxon>Acari</taxon>
        <taxon>Acariformes</taxon>
        <taxon>Trombidiformes</taxon>
        <taxon>Prostigmata</taxon>
        <taxon>Eupodina</taxon>
        <taxon>Eriophyoidea</taxon>
        <taxon>Eriophyidae</taxon>
        <taxon>Eriophyinae</taxon>
        <taxon>Aceriini</taxon>
        <taxon>Aceria</taxon>
    </lineage>
</organism>
<dbReference type="Pfam" id="PF12432">
    <property type="entry name" value="INTS1_RP2B-bd"/>
    <property type="match status" value="1"/>
</dbReference>
<gene>
    <name evidence="3" type="primary">Ints1</name>
    <name evidence="3" type="ORF">g.12724</name>
</gene>
<dbReference type="GO" id="GO:0034474">
    <property type="term" value="P:U2 snRNA 3'-end processing"/>
    <property type="evidence" value="ECO:0007669"/>
    <property type="project" value="InterPro"/>
</dbReference>
<dbReference type="InterPro" id="IPR038902">
    <property type="entry name" value="INTS1"/>
</dbReference>
<dbReference type="PANTHER" id="PTHR21224">
    <property type="entry name" value="INTEGRATOR COMPLEX SUBUNIT 1"/>
    <property type="match status" value="1"/>
</dbReference>
<sequence length="465" mass="52598">MSELDKKLQKNPPDLVQSVLEAIEKRSVERVDMLITNAFRQLKTTRFKPDQTICISLTYLARVCPKAFSQSANLKELLKTHIKRDSGPTNIKGTKNDFIVPVLAANILLACCDSADVRSIILARIEQWIGSNQKLNEQVQHLLAVLCVRCHDDPQTIKTLIEIRSHWYQFLDTNYATYGPVSKDLSRSIRNLLSDAISCESLTENLYFLAKHDADIVGLTTSISKLIIRQPLTVESMFDHTELGEQLKQMLVSLYDKLFEQFNPAIKKDELDSPVFIKISSPTEGVVAVDRSVIEALLILVSSPQLAANLEVPGPVVQWLREQPKSPFKLAHSDVALTQPVEVPTRLLQRMIRSNDLQVDLALKCAKPIQLLEMIQSFGLEVETLRRIFERMDSVDTDDIIKSGIKDLPFFNELMDFYDEMGVKEAHRLSDFESKWSTGGELKPNLPIKMETVEVRVESHGETLA</sequence>
<dbReference type="InterPro" id="IPR022145">
    <property type="entry name" value="INTS1_RPB2-bd"/>
</dbReference>
<dbReference type="PANTHER" id="PTHR21224:SF1">
    <property type="entry name" value="INTEGRATOR COMPLEX SUBUNIT 1"/>
    <property type="match status" value="1"/>
</dbReference>
<dbReference type="GO" id="GO:0032039">
    <property type="term" value="C:integrator complex"/>
    <property type="evidence" value="ECO:0007669"/>
    <property type="project" value="InterPro"/>
</dbReference>
<dbReference type="AlphaFoldDB" id="A0A6G1SH60"/>
<evidence type="ECO:0000259" key="1">
    <source>
        <dbReference type="Pfam" id="PF12432"/>
    </source>
</evidence>
<reference evidence="3" key="1">
    <citation type="submission" date="2018-10" db="EMBL/GenBank/DDBJ databases">
        <title>Transcriptome assembly of Aceria tosichella (Wheat curl mite) Type 2.</title>
        <authorList>
            <person name="Scully E.D."/>
            <person name="Geib S.M."/>
            <person name="Palmer N.A."/>
            <person name="Gupta A.K."/>
            <person name="Sarath G."/>
            <person name="Tatineni S."/>
        </authorList>
    </citation>
    <scope>NUCLEOTIDE SEQUENCE</scope>
    <source>
        <strain evidence="3">LincolnNE</strain>
    </source>
</reference>
<feature type="domain" description="Integrator complex subunit 1 RPB2-binding" evidence="1">
    <location>
        <begin position="107"/>
        <end position="156"/>
    </location>
</feature>
<evidence type="ECO:0000313" key="3">
    <source>
        <dbReference type="EMBL" id="MDE49250.1"/>
    </source>
</evidence>
<dbReference type="EMBL" id="GGYP01004479">
    <property type="protein sequence ID" value="MDE49250.1"/>
    <property type="molecule type" value="Transcribed_RNA"/>
</dbReference>
<name>A0A6G1SH60_9ACAR</name>
<evidence type="ECO:0000259" key="2">
    <source>
        <dbReference type="Pfam" id="PF22929"/>
    </source>
</evidence>
<accession>A0A6G1SH60</accession>
<proteinExistence type="predicted"/>
<dbReference type="InterPro" id="IPR053966">
    <property type="entry name" value="INTS1_INTS2-bd"/>
</dbReference>
<dbReference type="Pfam" id="PF22929">
    <property type="entry name" value="INTS1_INTS2-bd"/>
    <property type="match status" value="1"/>
</dbReference>